<proteinExistence type="inferred from homology"/>
<evidence type="ECO:0000256" key="5">
    <source>
        <dbReference type="ARBA" id="ARBA00023002"/>
    </source>
</evidence>
<gene>
    <name evidence="7" type="ORF">FGL95_12715</name>
</gene>
<dbReference type="InterPro" id="IPR009100">
    <property type="entry name" value="AcylCoA_DH/oxidase_NM_dom_sf"/>
</dbReference>
<organism evidence="7 8">
    <name type="scientific">Antrihabitans stalactiti</name>
    <dbReference type="NCBI Taxonomy" id="2584121"/>
    <lineage>
        <taxon>Bacteria</taxon>
        <taxon>Bacillati</taxon>
        <taxon>Actinomycetota</taxon>
        <taxon>Actinomycetes</taxon>
        <taxon>Mycobacteriales</taxon>
        <taxon>Nocardiaceae</taxon>
        <taxon>Antrihabitans</taxon>
    </lineage>
</organism>
<keyword evidence="5" id="KW-0560">Oxidoreductase</keyword>
<dbReference type="PANTHER" id="PTHR43884">
    <property type="entry name" value="ACYL-COA DEHYDROGENASE"/>
    <property type="match status" value="1"/>
</dbReference>
<dbReference type="Gene3D" id="1.20.140.10">
    <property type="entry name" value="Butyryl-CoA Dehydrogenase, subunit A, domain 3"/>
    <property type="match status" value="1"/>
</dbReference>
<reference evidence="7 8" key="1">
    <citation type="submission" date="2019-05" db="EMBL/GenBank/DDBJ databases">
        <authorList>
            <person name="Lee S.D."/>
        </authorList>
    </citation>
    <scope>NUCLEOTIDE SEQUENCE [LARGE SCALE GENOMIC DNA]</scope>
    <source>
        <strain evidence="7 8">YC2-7</strain>
    </source>
</reference>
<sequence length="352" mass="37468">MDFALTKEQDFLRTSARNYLGKRRPIATNIVAAEQNSPNWLGEQWHELCELGWLDPDLELLDQVILAEETAAELLPGLLFSTVALSWSTLTAAGKLAELTTGLTRPAFAWAESERGTGLRSGKPIATALAADGTVTGRKVLVPDAMWADSFLVLADGRGGPSIVRVAASNALVRALSTSDHTRPLGTVEFERAPSTPLLTGAEVGNVLSDTELRAFVIAAAESLGIASRALRIGVEHARDRTQFGRPIGSYQGVSHALVDSHAHLELARSLTYWAATAVRVGDPLARAACAAAKSSASTAALSACENAIQVCGGLGMTWEHPLHRLYKRARWLGSFLVGESDLLALIAAEIV</sequence>
<dbReference type="SUPFAM" id="SSF47203">
    <property type="entry name" value="Acyl-CoA dehydrogenase C-terminal domain-like"/>
    <property type="match status" value="1"/>
</dbReference>
<dbReference type="SUPFAM" id="SSF56645">
    <property type="entry name" value="Acyl-CoA dehydrogenase NM domain-like"/>
    <property type="match status" value="1"/>
</dbReference>
<keyword evidence="4" id="KW-0274">FAD</keyword>
<dbReference type="GO" id="GO:0003995">
    <property type="term" value="F:acyl-CoA dehydrogenase activity"/>
    <property type="evidence" value="ECO:0007669"/>
    <property type="project" value="TreeGrafter"/>
</dbReference>
<dbReference type="InterPro" id="IPR037069">
    <property type="entry name" value="AcylCoA_DH/ox_N_sf"/>
</dbReference>
<dbReference type="Pfam" id="PF00441">
    <property type="entry name" value="Acyl-CoA_dh_1"/>
    <property type="match status" value="1"/>
</dbReference>
<reference evidence="7 8" key="2">
    <citation type="submission" date="2020-06" db="EMBL/GenBank/DDBJ databases">
        <title>Antribacter stalactiti gen. nov., sp. nov., a new member of the family Nacardiaceae isolated from a cave.</title>
        <authorList>
            <person name="Kim I.S."/>
        </authorList>
    </citation>
    <scope>NUCLEOTIDE SEQUENCE [LARGE SCALE GENOMIC DNA]</scope>
    <source>
        <strain evidence="7 8">YC2-7</strain>
    </source>
</reference>
<feature type="domain" description="Acyl-CoA dehydrogenase/oxidase C-terminal" evidence="6">
    <location>
        <begin position="219"/>
        <end position="349"/>
    </location>
</feature>
<comment type="caution">
    <text evidence="7">The sequence shown here is derived from an EMBL/GenBank/DDBJ whole genome shotgun (WGS) entry which is preliminary data.</text>
</comment>
<comment type="cofactor">
    <cofactor evidence="1">
        <name>FAD</name>
        <dbReference type="ChEBI" id="CHEBI:57692"/>
    </cofactor>
</comment>
<evidence type="ECO:0000256" key="4">
    <source>
        <dbReference type="ARBA" id="ARBA00022827"/>
    </source>
</evidence>
<dbReference type="InterPro" id="IPR046373">
    <property type="entry name" value="Acyl-CoA_Oxase/DH_mid-dom_sf"/>
</dbReference>
<evidence type="ECO:0000313" key="8">
    <source>
        <dbReference type="Proteomes" id="UP000535543"/>
    </source>
</evidence>
<name>A0A848KDR4_9NOCA</name>
<dbReference type="Proteomes" id="UP000535543">
    <property type="component" value="Unassembled WGS sequence"/>
</dbReference>
<evidence type="ECO:0000256" key="2">
    <source>
        <dbReference type="ARBA" id="ARBA00009347"/>
    </source>
</evidence>
<dbReference type="AlphaFoldDB" id="A0A848KDR4"/>
<dbReference type="InterPro" id="IPR036250">
    <property type="entry name" value="AcylCo_DH-like_C"/>
</dbReference>
<keyword evidence="3" id="KW-0285">Flavoprotein</keyword>
<dbReference type="EMBL" id="VCQU01000004">
    <property type="protein sequence ID" value="NMN95896.1"/>
    <property type="molecule type" value="Genomic_DNA"/>
</dbReference>
<protein>
    <submittedName>
        <fullName evidence="7">Acyl-CoA dehydrogenase</fullName>
    </submittedName>
</protein>
<dbReference type="PANTHER" id="PTHR43884:SF20">
    <property type="entry name" value="ACYL-COA DEHYDROGENASE FADE28"/>
    <property type="match status" value="1"/>
</dbReference>
<dbReference type="InterPro" id="IPR009075">
    <property type="entry name" value="AcylCo_DH/oxidase_C"/>
</dbReference>
<dbReference type="Gene3D" id="2.40.110.10">
    <property type="entry name" value="Butyryl-CoA Dehydrogenase, subunit A, domain 2"/>
    <property type="match status" value="1"/>
</dbReference>
<keyword evidence="8" id="KW-1185">Reference proteome</keyword>
<dbReference type="RefSeq" id="WP_169587301.1">
    <property type="nucleotide sequence ID" value="NZ_VCQU01000004.1"/>
</dbReference>
<dbReference type="Gene3D" id="1.10.540.10">
    <property type="entry name" value="Acyl-CoA dehydrogenase/oxidase, N-terminal domain"/>
    <property type="match status" value="1"/>
</dbReference>
<evidence type="ECO:0000256" key="3">
    <source>
        <dbReference type="ARBA" id="ARBA00022630"/>
    </source>
</evidence>
<comment type="similarity">
    <text evidence="2">Belongs to the acyl-CoA dehydrogenase family.</text>
</comment>
<evidence type="ECO:0000313" key="7">
    <source>
        <dbReference type="EMBL" id="NMN95896.1"/>
    </source>
</evidence>
<evidence type="ECO:0000256" key="1">
    <source>
        <dbReference type="ARBA" id="ARBA00001974"/>
    </source>
</evidence>
<accession>A0A848KDR4</accession>
<evidence type="ECO:0000259" key="6">
    <source>
        <dbReference type="Pfam" id="PF00441"/>
    </source>
</evidence>
<dbReference type="GO" id="GO:0050660">
    <property type="term" value="F:flavin adenine dinucleotide binding"/>
    <property type="evidence" value="ECO:0007669"/>
    <property type="project" value="InterPro"/>
</dbReference>